<accession>A0A2M4CAT4</accession>
<proteinExistence type="predicted"/>
<reference evidence="2" key="1">
    <citation type="submission" date="2018-01" db="EMBL/GenBank/DDBJ databases">
        <title>An insight into the sialome of Amazonian anophelines.</title>
        <authorList>
            <person name="Ribeiro J.M."/>
            <person name="Scarpassa V."/>
            <person name="Calvo E."/>
        </authorList>
    </citation>
    <scope>NUCLEOTIDE SEQUENCE</scope>
    <source>
        <tissue evidence="2">Salivary glands</tissue>
    </source>
</reference>
<organism evidence="2">
    <name type="scientific">Anopheles marajoara</name>
    <dbReference type="NCBI Taxonomy" id="58244"/>
    <lineage>
        <taxon>Eukaryota</taxon>
        <taxon>Metazoa</taxon>
        <taxon>Ecdysozoa</taxon>
        <taxon>Arthropoda</taxon>
        <taxon>Hexapoda</taxon>
        <taxon>Insecta</taxon>
        <taxon>Pterygota</taxon>
        <taxon>Neoptera</taxon>
        <taxon>Endopterygota</taxon>
        <taxon>Diptera</taxon>
        <taxon>Nematocera</taxon>
        <taxon>Culicoidea</taxon>
        <taxon>Culicidae</taxon>
        <taxon>Anophelinae</taxon>
        <taxon>Anopheles</taxon>
    </lineage>
</organism>
<evidence type="ECO:0000313" key="2">
    <source>
        <dbReference type="EMBL" id="MBW62345.1"/>
    </source>
</evidence>
<name>A0A2M4CAT4_9DIPT</name>
<evidence type="ECO:0000256" key="1">
    <source>
        <dbReference type="SAM" id="SignalP"/>
    </source>
</evidence>
<dbReference type="EMBL" id="GGFJ01013204">
    <property type="protein sequence ID" value="MBW62345.1"/>
    <property type="molecule type" value="Transcribed_RNA"/>
</dbReference>
<keyword evidence="1" id="KW-0732">Signal</keyword>
<sequence length="85" mass="9412">MKALITVEFLLLCIPHVSPFLAKRLGGIKKTPKRSSIKYNPNQTSAMFSCSSGSLRSLNRKNINRASILLSPRGYYTRATHGTCV</sequence>
<protein>
    <submittedName>
        <fullName evidence="2">Putative secreted protein</fullName>
    </submittedName>
</protein>
<feature type="chain" id="PRO_5014746868" evidence="1">
    <location>
        <begin position="20"/>
        <end position="85"/>
    </location>
</feature>
<feature type="signal peptide" evidence="1">
    <location>
        <begin position="1"/>
        <end position="19"/>
    </location>
</feature>
<dbReference type="AlphaFoldDB" id="A0A2M4CAT4"/>